<gene>
    <name evidence="11" type="ORF">HHI36_001974</name>
</gene>
<comment type="subcellular location">
    <subcellularLocation>
        <location evidence="1">Cytoplasm</location>
    </subcellularLocation>
</comment>
<dbReference type="SUPFAM" id="SSF56112">
    <property type="entry name" value="Protein kinase-like (PK-like)"/>
    <property type="match status" value="1"/>
</dbReference>
<accession>A0ABD2P982</accession>
<dbReference type="Proteomes" id="UP001516400">
    <property type="component" value="Unassembled WGS sequence"/>
</dbReference>
<evidence type="ECO:0000313" key="11">
    <source>
        <dbReference type="EMBL" id="KAL3287504.1"/>
    </source>
</evidence>
<feature type="domain" description="Aminoglycoside phosphotransferase" evidence="10">
    <location>
        <begin position="45"/>
        <end position="251"/>
    </location>
</feature>
<keyword evidence="12" id="KW-1185">Reference proteome</keyword>
<dbReference type="InterPro" id="IPR011009">
    <property type="entry name" value="Kinase-like_dom_sf"/>
</dbReference>
<evidence type="ECO:0000256" key="1">
    <source>
        <dbReference type="ARBA" id="ARBA00004496"/>
    </source>
</evidence>
<organism evidence="11 12">
    <name type="scientific">Cryptolaemus montrouzieri</name>
    <dbReference type="NCBI Taxonomy" id="559131"/>
    <lineage>
        <taxon>Eukaryota</taxon>
        <taxon>Metazoa</taxon>
        <taxon>Ecdysozoa</taxon>
        <taxon>Arthropoda</taxon>
        <taxon>Hexapoda</taxon>
        <taxon>Insecta</taxon>
        <taxon>Pterygota</taxon>
        <taxon>Neoptera</taxon>
        <taxon>Endopterygota</taxon>
        <taxon>Coleoptera</taxon>
        <taxon>Polyphaga</taxon>
        <taxon>Cucujiformia</taxon>
        <taxon>Coccinelloidea</taxon>
        <taxon>Coccinellidae</taxon>
        <taxon>Scymninae</taxon>
        <taxon>Scymnini</taxon>
        <taxon>Cryptolaemus</taxon>
    </lineage>
</organism>
<dbReference type="Pfam" id="PF01636">
    <property type="entry name" value="APH"/>
    <property type="match status" value="1"/>
</dbReference>
<evidence type="ECO:0000256" key="5">
    <source>
        <dbReference type="ARBA" id="ARBA00022777"/>
    </source>
</evidence>
<comment type="catalytic activity">
    <reaction evidence="6">
        <text>(5R)-5-hydroxy-L-lysine + GTP = (5R)-5-phosphooxy-L-lysine + GDP + H(+)</text>
        <dbReference type="Rhea" id="RHEA:19049"/>
        <dbReference type="ChEBI" id="CHEBI:15378"/>
        <dbReference type="ChEBI" id="CHEBI:37565"/>
        <dbReference type="ChEBI" id="CHEBI:57882"/>
        <dbReference type="ChEBI" id="CHEBI:58189"/>
        <dbReference type="ChEBI" id="CHEBI:58357"/>
        <dbReference type="EC" id="2.7.1.81"/>
    </reaction>
</comment>
<comment type="function">
    <text evidence="7">Catalyzes the GTP-dependent phosphorylation of 5-hydroxy-L-lysine.</text>
</comment>
<evidence type="ECO:0000256" key="2">
    <source>
        <dbReference type="ARBA" id="ARBA00006219"/>
    </source>
</evidence>
<keyword evidence="5" id="KW-0418">Kinase</keyword>
<proteinExistence type="inferred from homology"/>
<dbReference type="PANTHER" id="PTHR21064:SF1">
    <property type="entry name" value="HYDROXYLYSINE KINASE"/>
    <property type="match status" value="1"/>
</dbReference>
<evidence type="ECO:0000256" key="7">
    <source>
        <dbReference type="ARBA" id="ARBA00037368"/>
    </source>
</evidence>
<comment type="similarity">
    <text evidence="2">Belongs to the aminoglycoside phosphotransferase family.</text>
</comment>
<keyword evidence="3" id="KW-0963">Cytoplasm</keyword>
<reference evidence="11 12" key="1">
    <citation type="journal article" date="2021" name="BMC Biol.">
        <title>Horizontally acquired antibacterial genes associated with adaptive radiation of ladybird beetles.</title>
        <authorList>
            <person name="Li H.S."/>
            <person name="Tang X.F."/>
            <person name="Huang Y.H."/>
            <person name="Xu Z.Y."/>
            <person name="Chen M.L."/>
            <person name="Du X.Y."/>
            <person name="Qiu B.Y."/>
            <person name="Chen P.T."/>
            <person name="Zhang W."/>
            <person name="Slipinski A."/>
            <person name="Escalona H.E."/>
            <person name="Waterhouse R.M."/>
            <person name="Zwick A."/>
            <person name="Pang H."/>
        </authorList>
    </citation>
    <scope>NUCLEOTIDE SEQUENCE [LARGE SCALE GENOMIC DNA]</scope>
    <source>
        <strain evidence="11">SYSU2018</strain>
    </source>
</reference>
<dbReference type="InterPro" id="IPR050249">
    <property type="entry name" value="Pseudomonas-type_ThrB"/>
</dbReference>
<dbReference type="InterPro" id="IPR002575">
    <property type="entry name" value="Aminoglycoside_PTrfase"/>
</dbReference>
<keyword evidence="4" id="KW-0808">Transferase</keyword>
<evidence type="ECO:0000313" key="12">
    <source>
        <dbReference type="Proteomes" id="UP001516400"/>
    </source>
</evidence>
<dbReference type="FunFam" id="3.90.1200.10:FF:000007">
    <property type="entry name" value="hydroxylysine kinase isoform X1"/>
    <property type="match status" value="1"/>
</dbReference>
<name>A0ABD2P982_9CUCU</name>
<dbReference type="PANTHER" id="PTHR21064">
    <property type="entry name" value="AMINOGLYCOSIDE PHOSPHOTRANSFERASE DOMAIN-CONTAINING PROTEIN-RELATED"/>
    <property type="match status" value="1"/>
</dbReference>
<evidence type="ECO:0000256" key="6">
    <source>
        <dbReference type="ARBA" id="ARBA00036820"/>
    </source>
</evidence>
<dbReference type="GO" id="GO:0005737">
    <property type="term" value="C:cytoplasm"/>
    <property type="evidence" value="ECO:0007669"/>
    <property type="project" value="UniProtKB-SubCell"/>
</dbReference>
<evidence type="ECO:0000259" key="10">
    <source>
        <dbReference type="Pfam" id="PF01636"/>
    </source>
</evidence>
<sequence>MSMNRADADILSTNNIKPIISYEDVENILNEDYGLENLTIKNLIGYDDKNFLVKVEKNVDNDYITKICKDGYDCALVFLSNKEICCPKPVKTKRGEYLTLRKFISGQHIVRILEFIPGSLLVDVECTPNLCYESGAFIAKLNEALKDFKHKGYEDRNTLWMMINVPKLSEFLFAVKDTKKQRLVTEVIEAFSSRVISKSDEFEKGLIHGDFNEQNILVKQEKGRWYVKGALDFGDSHIACFLYDVAITMTYIILHAKDLDRGGYVLAGYNSIRPLSSQEIQLLKVCICARMCQSLVLGAFTFSRDPSNTYVLRTAEAGWTLLEKLWSIPDEVIINRWLEICNSFVYE</sequence>
<dbReference type="EMBL" id="JABFTP020000185">
    <property type="protein sequence ID" value="KAL3287504.1"/>
    <property type="molecule type" value="Genomic_DNA"/>
</dbReference>
<protein>
    <recommendedName>
        <fullName evidence="9">Hydroxylysine kinase</fullName>
        <ecNumber evidence="8">2.7.1.81</ecNumber>
    </recommendedName>
</protein>
<dbReference type="EC" id="2.7.1.81" evidence="8"/>
<dbReference type="AlphaFoldDB" id="A0ABD2P982"/>
<dbReference type="Gene3D" id="3.90.1200.10">
    <property type="match status" value="1"/>
</dbReference>
<evidence type="ECO:0000256" key="4">
    <source>
        <dbReference type="ARBA" id="ARBA00022679"/>
    </source>
</evidence>
<evidence type="ECO:0000256" key="9">
    <source>
        <dbReference type="ARBA" id="ARBA00040505"/>
    </source>
</evidence>
<comment type="caution">
    <text evidence="11">The sequence shown here is derived from an EMBL/GenBank/DDBJ whole genome shotgun (WGS) entry which is preliminary data.</text>
</comment>
<evidence type="ECO:0000256" key="8">
    <source>
        <dbReference type="ARBA" id="ARBA00038873"/>
    </source>
</evidence>
<dbReference type="GO" id="GO:0047992">
    <property type="term" value="F:hydroxylysine kinase activity"/>
    <property type="evidence" value="ECO:0007669"/>
    <property type="project" value="UniProtKB-EC"/>
</dbReference>
<evidence type="ECO:0000256" key="3">
    <source>
        <dbReference type="ARBA" id="ARBA00022490"/>
    </source>
</evidence>